<dbReference type="EMBL" id="CP016170">
    <property type="protein sequence ID" value="ANN66933.1"/>
    <property type="molecule type" value="Genomic_DNA"/>
</dbReference>
<protein>
    <recommendedName>
        <fullName evidence="6">Aconitase/3-isopropylmalate dehydratase large subunit alpha/beta/alpha domain-containing protein</fullName>
    </recommendedName>
</protein>
<dbReference type="KEGG" id="bbro:BAU06_12120"/>
<dbReference type="InterPro" id="IPR015931">
    <property type="entry name" value="Acnase/IPM_dHydase_lsu_aba_1/3"/>
</dbReference>
<dbReference type="GO" id="GO:0043436">
    <property type="term" value="P:oxoacid metabolic process"/>
    <property type="evidence" value="ECO:0007669"/>
    <property type="project" value="UniProtKB-ARBA"/>
</dbReference>
<evidence type="ECO:0000256" key="1">
    <source>
        <dbReference type="ARBA" id="ARBA00011271"/>
    </source>
</evidence>
<dbReference type="InterPro" id="IPR036008">
    <property type="entry name" value="Aconitase_4Fe-4S_dom"/>
</dbReference>
<gene>
    <name evidence="7" type="ORF">BAU06_12120</name>
    <name evidence="8" type="ORF">BAU08_12310</name>
</gene>
<evidence type="ECO:0000313" key="9">
    <source>
        <dbReference type="Proteomes" id="UP000091897"/>
    </source>
</evidence>
<dbReference type="Proteomes" id="UP000091897">
    <property type="component" value="Chromosome"/>
</dbReference>
<dbReference type="InterPro" id="IPR050067">
    <property type="entry name" value="IPM_dehydratase_rel_enz"/>
</dbReference>
<dbReference type="GO" id="GO:0046872">
    <property type="term" value="F:metal ion binding"/>
    <property type="evidence" value="ECO:0007669"/>
    <property type="project" value="UniProtKB-KW"/>
</dbReference>
<dbReference type="GO" id="GO:0016829">
    <property type="term" value="F:lyase activity"/>
    <property type="evidence" value="ECO:0007669"/>
    <property type="project" value="UniProtKB-KW"/>
</dbReference>
<comment type="subunit">
    <text evidence="1">Heterodimer of LeuC and LeuD.</text>
</comment>
<evidence type="ECO:0000259" key="6">
    <source>
        <dbReference type="Pfam" id="PF00330"/>
    </source>
</evidence>
<reference evidence="9 10" key="1">
    <citation type="submission" date="2016-06" db="EMBL/GenBank/DDBJ databases">
        <title>Complete genome sequences of Bordetella bronchialis and Bordetella flabilis.</title>
        <authorList>
            <person name="LiPuma J.J."/>
            <person name="Spilker T."/>
        </authorList>
    </citation>
    <scope>NUCLEOTIDE SEQUENCE [LARGE SCALE GENOMIC DNA]</scope>
    <source>
        <strain evidence="8 10">AU17976</strain>
        <strain evidence="7 9">AU3182</strain>
    </source>
</reference>
<evidence type="ECO:0000256" key="2">
    <source>
        <dbReference type="ARBA" id="ARBA00022723"/>
    </source>
</evidence>
<feature type="domain" description="Aconitase/3-isopropylmalate dehydratase large subunit alpha/beta/alpha" evidence="6">
    <location>
        <begin position="24"/>
        <end position="289"/>
    </location>
</feature>
<dbReference type="Pfam" id="PF00330">
    <property type="entry name" value="Aconitase"/>
    <property type="match status" value="2"/>
</dbReference>
<dbReference type="Gene3D" id="3.30.499.10">
    <property type="entry name" value="Aconitase, domain 3"/>
    <property type="match status" value="2"/>
</dbReference>
<evidence type="ECO:0000313" key="7">
    <source>
        <dbReference type="EMBL" id="ANN66933.1"/>
    </source>
</evidence>
<keyword evidence="9" id="KW-1185">Reference proteome</keyword>
<dbReference type="PANTHER" id="PTHR43822:SF21">
    <property type="entry name" value="3-ISOPROPYLMALATE DEHYDRATASE LARGE SUBUNIT 1"/>
    <property type="match status" value="1"/>
</dbReference>
<keyword evidence="4" id="KW-0411">Iron-sulfur</keyword>
<evidence type="ECO:0000313" key="8">
    <source>
        <dbReference type="EMBL" id="ANN72008.1"/>
    </source>
</evidence>
<evidence type="ECO:0000256" key="5">
    <source>
        <dbReference type="ARBA" id="ARBA00023239"/>
    </source>
</evidence>
<evidence type="ECO:0000256" key="4">
    <source>
        <dbReference type="ARBA" id="ARBA00023014"/>
    </source>
</evidence>
<keyword evidence="3" id="KW-0408">Iron</keyword>
<dbReference type="GO" id="GO:0051536">
    <property type="term" value="F:iron-sulfur cluster binding"/>
    <property type="evidence" value="ECO:0007669"/>
    <property type="project" value="UniProtKB-KW"/>
</dbReference>
<dbReference type="PANTHER" id="PTHR43822">
    <property type="entry name" value="HOMOACONITASE, MITOCHONDRIAL-RELATED"/>
    <property type="match status" value="1"/>
</dbReference>
<dbReference type="AlphaFoldDB" id="A0A193FI62"/>
<keyword evidence="2" id="KW-0479">Metal-binding</keyword>
<accession>A0A193FI62</accession>
<proteinExistence type="predicted"/>
<name>A0A193FI62_9BORD</name>
<dbReference type="InterPro" id="IPR001030">
    <property type="entry name" value="Acoase/IPM_deHydtase_lsu_aba"/>
</dbReference>
<evidence type="ECO:0000313" key="10">
    <source>
        <dbReference type="Proteomes" id="UP000092213"/>
    </source>
</evidence>
<feature type="domain" description="Aconitase/3-isopropylmalate dehydratase large subunit alpha/beta/alpha" evidence="6">
    <location>
        <begin position="290"/>
        <end position="413"/>
    </location>
</feature>
<dbReference type="STRING" id="463025.BAU08_12310"/>
<organism evidence="8 10">
    <name type="scientific">Bordetella bronchialis</name>
    <dbReference type="NCBI Taxonomy" id="463025"/>
    <lineage>
        <taxon>Bacteria</taxon>
        <taxon>Pseudomonadati</taxon>
        <taxon>Pseudomonadota</taxon>
        <taxon>Betaproteobacteria</taxon>
        <taxon>Burkholderiales</taxon>
        <taxon>Alcaligenaceae</taxon>
        <taxon>Bordetella</taxon>
    </lineage>
</organism>
<sequence>MGYTAIEKVLARTSGKPGVRAGDLVYPEPDMVMIHDGLVKEAKMELDRIGIGRVMQPKKVMMVSDHDVVYGSARAAERGAYNRQAAAQWGVGQFYDAGRGGHGHIFPMEDGKVLPGMFYFDNDTHATNAGAVGAFGMRVGNEISRVLATGTTWVEVPRTVLLTLHGRLAPGVMARDIGFYLARQVKRKALDIDLDYRVLEYGGELDAFGFGARVALCSTPTEMRAAGVFVPPSPAILAYCRRHAQREFEPVYSDPDAEYESRHAIALADIAPQVSLPGNVGNAVDVDEAAGTRIDHAFIGSCGSGTYEDVLRAASILKGRRVADHVRLFVVPGTERSTRRLARDGVMQILLDAGAMLLPAGCGPCNDAVVGPLAPGEASISTATNNNAGRFGPVDARLFLGNPATVAASAVAGCIADPRGVEADAALSDLSENAYE</sequence>
<dbReference type="EMBL" id="CP016171">
    <property type="protein sequence ID" value="ANN72008.1"/>
    <property type="molecule type" value="Genomic_DNA"/>
</dbReference>
<dbReference type="SUPFAM" id="SSF53732">
    <property type="entry name" value="Aconitase iron-sulfur domain"/>
    <property type="match status" value="1"/>
</dbReference>
<dbReference type="Proteomes" id="UP000092213">
    <property type="component" value="Chromosome"/>
</dbReference>
<evidence type="ECO:0000256" key="3">
    <source>
        <dbReference type="ARBA" id="ARBA00023004"/>
    </source>
</evidence>
<keyword evidence="5" id="KW-0456">Lyase</keyword>
<dbReference type="OrthoDB" id="9802769at2"/>